<gene>
    <name evidence="1" type="ORF">FUAX_09800</name>
</gene>
<keyword evidence="2" id="KW-1185">Reference proteome</keyword>
<organism evidence="1 2">
    <name type="scientific">Fulvitalea axinellae</name>
    <dbReference type="NCBI Taxonomy" id="1182444"/>
    <lineage>
        <taxon>Bacteria</taxon>
        <taxon>Pseudomonadati</taxon>
        <taxon>Bacteroidota</taxon>
        <taxon>Cytophagia</taxon>
        <taxon>Cytophagales</taxon>
        <taxon>Persicobacteraceae</taxon>
        <taxon>Fulvitalea</taxon>
    </lineage>
</organism>
<evidence type="ECO:0000313" key="2">
    <source>
        <dbReference type="Proteomes" id="UP001348817"/>
    </source>
</evidence>
<protein>
    <submittedName>
        <fullName evidence="1">Uncharacterized protein</fullName>
    </submittedName>
</protein>
<dbReference type="Proteomes" id="UP001348817">
    <property type="component" value="Chromosome"/>
</dbReference>
<reference evidence="1 2" key="1">
    <citation type="submission" date="2021-12" db="EMBL/GenBank/DDBJ databases">
        <title>Genome sequencing of bacteria with rrn-lacking chromosome and rrn-plasmid.</title>
        <authorList>
            <person name="Anda M."/>
            <person name="Iwasaki W."/>
        </authorList>
    </citation>
    <scope>NUCLEOTIDE SEQUENCE [LARGE SCALE GENOMIC DNA]</scope>
    <source>
        <strain evidence="1 2">DSM 100852</strain>
    </source>
</reference>
<sequence>MPEKTTLEISVRLDNPLMAGRIREALEKIASNIDPQNLKTLAEKSEKKGINDKIRKFKNFI</sequence>
<name>A0AAU9CF52_9BACT</name>
<dbReference type="EMBL" id="AP025314">
    <property type="protein sequence ID" value="BDD08548.1"/>
    <property type="molecule type" value="Genomic_DNA"/>
</dbReference>
<accession>A0AAU9CF52</accession>
<dbReference type="AlphaFoldDB" id="A0AAU9CF52"/>
<evidence type="ECO:0000313" key="1">
    <source>
        <dbReference type="EMBL" id="BDD08548.1"/>
    </source>
</evidence>
<dbReference type="RefSeq" id="WP_338393800.1">
    <property type="nucleotide sequence ID" value="NZ_AP025314.1"/>
</dbReference>
<dbReference type="KEGG" id="fax:FUAX_09800"/>
<proteinExistence type="predicted"/>